<dbReference type="RefSeq" id="XP_003048355.1">
    <property type="nucleotide sequence ID" value="XM_003048309.1"/>
</dbReference>
<name>C7YZP3_FUSV7</name>
<dbReference type="VEuPathDB" id="FungiDB:NECHADRAFT_84097"/>
<feature type="compositionally biased region" description="Polar residues" evidence="1">
    <location>
        <begin position="194"/>
        <end position="203"/>
    </location>
</feature>
<keyword evidence="3" id="KW-1185">Reference proteome</keyword>
<evidence type="ECO:0000313" key="2">
    <source>
        <dbReference type="EMBL" id="EEU42642.1"/>
    </source>
</evidence>
<organism evidence="2 3">
    <name type="scientific">Fusarium vanettenii (strain ATCC MYA-4622 / CBS 123669 / FGSC 9596 / NRRL 45880 / 77-13-4)</name>
    <name type="common">Fusarium solani subsp. pisi</name>
    <dbReference type="NCBI Taxonomy" id="660122"/>
    <lineage>
        <taxon>Eukaryota</taxon>
        <taxon>Fungi</taxon>
        <taxon>Dikarya</taxon>
        <taxon>Ascomycota</taxon>
        <taxon>Pezizomycotina</taxon>
        <taxon>Sordariomycetes</taxon>
        <taxon>Hypocreomycetidae</taxon>
        <taxon>Hypocreales</taxon>
        <taxon>Nectriaceae</taxon>
        <taxon>Fusarium</taxon>
        <taxon>Fusarium solani species complex</taxon>
        <taxon>Fusarium vanettenii</taxon>
    </lineage>
</organism>
<proteinExistence type="predicted"/>
<dbReference type="AlphaFoldDB" id="C7YZP3"/>
<gene>
    <name evidence="2" type="ORF">NECHADRAFT_84097</name>
</gene>
<accession>C7YZP3</accession>
<dbReference type="KEGG" id="nhe:NECHADRAFT_84097"/>
<dbReference type="Proteomes" id="UP000005206">
    <property type="component" value="Chromosome 8"/>
</dbReference>
<evidence type="ECO:0000313" key="3">
    <source>
        <dbReference type="Proteomes" id="UP000005206"/>
    </source>
</evidence>
<evidence type="ECO:0000256" key="1">
    <source>
        <dbReference type="SAM" id="MobiDB-lite"/>
    </source>
</evidence>
<protein>
    <submittedName>
        <fullName evidence="2">Uncharacterized protein</fullName>
    </submittedName>
</protein>
<dbReference type="InParanoid" id="C7YZP3"/>
<reference evidence="2 3" key="1">
    <citation type="journal article" date="2009" name="PLoS Genet.">
        <title>The genome of Nectria haematococca: contribution of supernumerary chromosomes to gene expansion.</title>
        <authorList>
            <person name="Coleman J.J."/>
            <person name="Rounsley S.D."/>
            <person name="Rodriguez-Carres M."/>
            <person name="Kuo A."/>
            <person name="Wasmann C.C."/>
            <person name="Grimwood J."/>
            <person name="Schmutz J."/>
            <person name="Taga M."/>
            <person name="White G.J."/>
            <person name="Zhou S."/>
            <person name="Schwartz D.C."/>
            <person name="Freitag M."/>
            <person name="Ma L.J."/>
            <person name="Danchin E.G."/>
            <person name="Henrissat B."/>
            <person name="Coutinho P.M."/>
            <person name="Nelson D.R."/>
            <person name="Straney D."/>
            <person name="Napoli C.A."/>
            <person name="Barker B.M."/>
            <person name="Gribskov M."/>
            <person name="Rep M."/>
            <person name="Kroken S."/>
            <person name="Molnar I."/>
            <person name="Rensing C."/>
            <person name="Kennell J.C."/>
            <person name="Zamora J."/>
            <person name="Farman M.L."/>
            <person name="Selker E.U."/>
            <person name="Salamov A."/>
            <person name="Shapiro H."/>
            <person name="Pangilinan J."/>
            <person name="Lindquist E."/>
            <person name="Lamers C."/>
            <person name="Grigoriev I.V."/>
            <person name="Geiser D.M."/>
            <person name="Covert S.F."/>
            <person name="Temporini E."/>
            <person name="Vanetten H.D."/>
        </authorList>
    </citation>
    <scope>NUCLEOTIDE SEQUENCE [LARGE SCALE GENOMIC DNA]</scope>
    <source>
        <strain evidence="3">ATCC MYA-4622 / CBS 123669 / FGSC 9596 / NRRL 45880 / 77-13-4</strain>
    </source>
</reference>
<dbReference type="GeneID" id="9667625"/>
<feature type="region of interest" description="Disordered" evidence="1">
    <location>
        <begin position="174"/>
        <end position="209"/>
    </location>
</feature>
<sequence>MLSLLSRSLAASNPSSLNINTNGLARRDRVDAAHICQTDSEFSPVSQPCIKVQVSFVPPQGPLRRGSIVPARSPVLSRSWSSQATERPWNPPAERRRSIDEGILLDMITHATRGVSLMPFSSYPNYFHPQPGINDDNDERTVYLRPDWGLGNLNHHSTDNLQAAAHHWNPAVKAKSIAYAPPRGGTSGREQRSKCPQQTNNSCGKKKPL</sequence>
<dbReference type="HOGENOM" id="CLU_1315717_0_0_1"/>
<dbReference type="EMBL" id="GG698904">
    <property type="protein sequence ID" value="EEU42642.1"/>
    <property type="molecule type" value="Genomic_DNA"/>
</dbReference>